<dbReference type="Proteomes" id="UP001055172">
    <property type="component" value="Unassembled WGS sequence"/>
</dbReference>
<evidence type="ECO:0000313" key="2">
    <source>
        <dbReference type="Proteomes" id="UP001055172"/>
    </source>
</evidence>
<name>A0AA37LWH5_9PEZI</name>
<reference evidence="1 2" key="1">
    <citation type="submission" date="2021-07" db="EMBL/GenBank/DDBJ databases">
        <title>Genome data of Colletotrichum spaethianum.</title>
        <authorList>
            <person name="Utami Y.D."/>
            <person name="Hiruma K."/>
        </authorList>
    </citation>
    <scope>NUCLEOTIDE SEQUENCE [LARGE SCALE GENOMIC DNA]</scope>
    <source>
        <strain evidence="1 2">MAFF 242679</strain>
    </source>
</reference>
<comment type="caution">
    <text evidence="1">The sequence shown here is derived from an EMBL/GenBank/DDBJ whole genome shotgun (WGS) entry which is preliminary data.</text>
</comment>
<sequence>MRGLALQMNTITFSTFYSDNVNSHLASFVAYKGAGLNSFRALTFCFSLKYFTGLVYGRIAAPYPQFVPVLDHLRAHEGTTAEPFHFDYYGEAPFAEELDRICQAEENAAAEDWKTAGVDVLQVIKNRIEPWDIPSQEDVLQLAAYVWARMWKGKGTASEMIKEMLTRNRSRYRLSAASLAIHFLGSLPLGTRRHIRNVVLHEDRQPRLDPACHARGLIPFCQENLLLRIERRANLWWNVFQQQHSPRPQMRVRDTSPEKMTLFSKQVTKEVAVWIVEASILTSIGMSPGSFSLVLDAGPAPQLAEALFQQVVQRDVAWHLARDEAIDWGYLPRLSWVNRRRCRFGGYTYESFPQAMQDIASQRSVVRLTFDVGNPANVDELVERNRAYDHNDWVKKWESHKPKSWKTVEPLPSWKQILMDNVVSWEEIRRLRMEQ</sequence>
<dbReference type="AlphaFoldDB" id="A0AA37LWH5"/>
<keyword evidence="2" id="KW-1185">Reference proteome</keyword>
<protein>
    <submittedName>
        <fullName evidence="1">Uncharacterized protein</fullName>
    </submittedName>
</protein>
<dbReference type="EMBL" id="BPPX01000025">
    <property type="protein sequence ID" value="GJC87102.1"/>
    <property type="molecule type" value="Genomic_DNA"/>
</dbReference>
<proteinExistence type="predicted"/>
<gene>
    <name evidence="1" type="ORF">ColLi_09940</name>
</gene>
<accession>A0AA37LWH5</accession>
<evidence type="ECO:0000313" key="1">
    <source>
        <dbReference type="EMBL" id="GJC87102.1"/>
    </source>
</evidence>
<organism evidence="1 2">
    <name type="scientific">Colletotrichum liriopes</name>
    <dbReference type="NCBI Taxonomy" id="708192"/>
    <lineage>
        <taxon>Eukaryota</taxon>
        <taxon>Fungi</taxon>
        <taxon>Dikarya</taxon>
        <taxon>Ascomycota</taxon>
        <taxon>Pezizomycotina</taxon>
        <taxon>Sordariomycetes</taxon>
        <taxon>Hypocreomycetidae</taxon>
        <taxon>Glomerellales</taxon>
        <taxon>Glomerellaceae</taxon>
        <taxon>Colletotrichum</taxon>
        <taxon>Colletotrichum spaethianum species complex</taxon>
    </lineage>
</organism>